<accession>A0A1H0DQN5</accession>
<keyword evidence="1" id="KW-0472">Membrane</keyword>
<keyword evidence="1" id="KW-1133">Transmembrane helix</keyword>
<name>A0A1H0DQN5_9ACTN</name>
<evidence type="ECO:0000313" key="3">
    <source>
        <dbReference type="Proteomes" id="UP000199341"/>
    </source>
</evidence>
<dbReference type="EMBL" id="FNIE01000005">
    <property type="protein sequence ID" value="SDN72484.1"/>
    <property type="molecule type" value="Genomic_DNA"/>
</dbReference>
<dbReference type="STRING" id="310781.SAMN05216259_105314"/>
<gene>
    <name evidence="2" type="ORF">SAMN05216259_105314</name>
</gene>
<keyword evidence="1" id="KW-0812">Transmembrane</keyword>
<proteinExistence type="predicted"/>
<keyword evidence="3" id="KW-1185">Reference proteome</keyword>
<protein>
    <recommendedName>
        <fullName evidence="4">Integral membrane protein</fullName>
    </recommendedName>
</protein>
<dbReference type="AlphaFoldDB" id="A0A1H0DQN5"/>
<evidence type="ECO:0000256" key="1">
    <source>
        <dbReference type="SAM" id="Phobius"/>
    </source>
</evidence>
<evidence type="ECO:0008006" key="4">
    <source>
        <dbReference type="Google" id="ProtNLM"/>
    </source>
</evidence>
<organism evidence="2 3">
    <name type="scientific">Actinacidiphila guanduensis</name>
    <dbReference type="NCBI Taxonomy" id="310781"/>
    <lineage>
        <taxon>Bacteria</taxon>
        <taxon>Bacillati</taxon>
        <taxon>Actinomycetota</taxon>
        <taxon>Actinomycetes</taxon>
        <taxon>Kitasatosporales</taxon>
        <taxon>Streptomycetaceae</taxon>
        <taxon>Actinacidiphila</taxon>
    </lineage>
</organism>
<feature type="transmembrane region" description="Helical" evidence="1">
    <location>
        <begin position="39"/>
        <end position="59"/>
    </location>
</feature>
<dbReference type="Proteomes" id="UP000199341">
    <property type="component" value="Unassembled WGS sequence"/>
</dbReference>
<sequence length="240" mass="24788">METTGAIRPRLRAARAALFAAVCVTLSSTSHVLMAHRPLPLAAVACAFAAVFALAYVLAGRRERGFWAIAGMMVPLELTIDTLFTYGQQSCYGPGGGPVTGSWHSLHEAVVCHGQVGGRLPGVTVTQAGSQMTRQVTGQVTGHAGVSVLPWLLLALHIAVGLLASWWLRRGEAALHQVLRAVAAAAFRPLFFAAALARTAAGPARPRLRPAAAGPAAAPAAGPLLHSLVRRGPPVALAAA</sequence>
<dbReference type="RefSeq" id="WP_093784583.1">
    <property type="nucleotide sequence ID" value="NZ_FNIE01000005.1"/>
</dbReference>
<feature type="transmembrane region" description="Helical" evidence="1">
    <location>
        <begin position="12"/>
        <end position="33"/>
    </location>
</feature>
<feature type="transmembrane region" description="Helical" evidence="1">
    <location>
        <begin position="148"/>
        <end position="168"/>
    </location>
</feature>
<dbReference type="OrthoDB" id="4328115at2"/>
<reference evidence="2 3" key="1">
    <citation type="submission" date="2016-10" db="EMBL/GenBank/DDBJ databases">
        <authorList>
            <person name="de Groot N.N."/>
        </authorList>
    </citation>
    <scope>NUCLEOTIDE SEQUENCE [LARGE SCALE GENOMIC DNA]</scope>
    <source>
        <strain evidence="2 3">CGMCC 4.2022</strain>
    </source>
</reference>
<evidence type="ECO:0000313" key="2">
    <source>
        <dbReference type="EMBL" id="SDN72484.1"/>
    </source>
</evidence>